<feature type="compositionally biased region" description="Basic and acidic residues" evidence="1">
    <location>
        <begin position="174"/>
        <end position="185"/>
    </location>
</feature>
<feature type="compositionally biased region" description="Gly residues" evidence="1">
    <location>
        <begin position="405"/>
        <end position="431"/>
    </location>
</feature>
<dbReference type="EMBL" id="JAPWGY010000001">
    <property type="protein sequence ID" value="MCZ4279792.1"/>
    <property type="molecule type" value="Genomic_DNA"/>
</dbReference>
<gene>
    <name evidence="2" type="ORF">O4H49_03310</name>
</gene>
<name>A0ABT4LIG9_9PROT</name>
<comment type="caution">
    <text evidence="2">The sequence shown here is derived from an EMBL/GenBank/DDBJ whole genome shotgun (WGS) entry which is preliminary data.</text>
</comment>
<feature type="region of interest" description="Disordered" evidence="1">
    <location>
        <begin position="351"/>
        <end position="434"/>
    </location>
</feature>
<accession>A0ABT4LIG9</accession>
<dbReference type="RefSeq" id="WP_269421989.1">
    <property type="nucleotide sequence ID" value="NZ_JAPWGY010000001.1"/>
</dbReference>
<reference evidence="2" key="1">
    <citation type="submission" date="2022-12" db="EMBL/GenBank/DDBJ databases">
        <title>Bacterial isolates from different developmental stages of Nematostella vectensis.</title>
        <authorList>
            <person name="Fraune S."/>
        </authorList>
    </citation>
    <scope>NUCLEOTIDE SEQUENCE</scope>
    <source>
        <strain evidence="2">G21630-S1</strain>
    </source>
</reference>
<proteinExistence type="predicted"/>
<feature type="compositionally biased region" description="Basic and acidic residues" evidence="1">
    <location>
        <begin position="265"/>
        <end position="275"/>
    </location>
</feature>
<feature type="compositionally biased region" description="Basic and acidic residues" evidence="1">
    <location>
        <begin position="449"/>
        <end position="459"/>
    </location>
</feature>
<organism evidence="2 3">
    <name type="scientific">Kiloniella laminariae</name>
    <dbReference type="NCBI Taxonomy" id="454162"/>
    <lineage>
        <taxon>Bacteria</taxon>
        <taxon>Pseudomonadati</taxon>
        <taxon>Pseudomonadota</taxon>
        <taxon>Alphaproteobacteria</taxon>
        <taxon>Rhodospirillales</taxon>
        <taxon>Kiloniellaceae</taxon>
        <taxon>Kiloniella</taxon>
    </lineage>
</organism>
<evidence type="ECO:0000313" key="3">
    <source>
        <dbReference type="Proteomes" id="UP001069802"/>
    </source>
</evidence>
<sequence>MSKVSSGHPGTTKLPWFKFYPTDWRADAGLKLCSLGARGLWIEMLAIMHEAGGYLEINGKAVNTRALAALSGCLPEEITATLEELEQAGVFSRDRRGRIYSRRMLRDLKKAGLARSNGRKGGNPALRTPSPAQGASDCDVRENNGSVKGPDRQRDKQPDKPGDKVPVKAGLKTQKPEARVQKDKTPPAGGIKEGGAIKNLQAALAEQVEAEAPLWRDEDAGDLPGEQSAGRIWPELAEMTELLRDSRSPPAGSKAGATATAEPETETRPEPETRPVSKPVTSGKAGRGSRLDQDWQPSEDDQNFARERGMDDELCATEALRFRNYWTSLAGRRACKLDWHRTWQNWVLRALEPGSPGGSRNAGSFRSHGSFRSSGSRSFPVSTSPGSSHPHRDHSNSSRSHGEEPGWGGAGQGGGAAGAGYPGRGAGGRQRPGGFDLAEVAARLLDRAAAQDDLSERGGDAGTAGQRDPAA</sequence>
<evidence type="ECO:0000256" key="1">
    <source>
        <dbReference type="SAM" id="MobiDB-lite"/>
    </source>
</evidence>
<feature type="compositionally biased region" description="Low complexity" evidence="1">
    <location>
        <begin position="363"/>
        <end position="379"/>
    </location>
</feature>
<protein>
    <recommendedName>
        <fullName evidence="4">DUF1376 domain-containing protein</fullName>
    </recommendedName>
</protein>
<keyword evidence="3" id="KW-1185">Reference proteome</keyword>
<feature type="region of interest" description="Disordered" evidence="1">
    <location>
        <begin position="210"/>
        <end position="309"/>
    </location>
</feature>
<dbReference type="Proteomes" id="UP001069802">
    <property type="component" value="Unassembled WGS sequence"/>
</dbReference>
<evidence type="ECO:0000313" key="2">
    <source>
        <dbReference type="EMBL" id="MCZ4279792.1"/>
    </source>
</evidence>
<feature type="compositionally biased region" description="Basic and acidic residues" evidence="1">
    <location>
        <begin position="149"/>
        <end position="166"/>
    </location>
</feature>
<feature type="compositionally biased region" description="Basic and acidic residues" evidence="1">
    <location>
        <begin position="393"/>
        <end position="404"/>
    </location>
</feature>
<feature type="region of interest" description="Disordered" evidence="1">
    <location>
        <begin position="449"/>
        <end position="471"/>
    </location>
</feature>
<evidence type="ECO:0008006" key="4">
    <source>
        <dbReference type="Google" id="ProtNLM"/>
    </source>
</evidence>
<feature type="region of interest" description="Disordered" evidence="1">
    <location>
        <begin position="111"/>
        <end position="195"/>
    </location>
</feature>